<evidence type="ECO:0000313" key="3">
    <source>
        <dbReference type="EMBL" id="AGY60672.1"/>
    </source>
</evidence>
<dbReference type="NCBIfam" id="TIGR02669">
    <property type="entry name" value="SpoIID_LytB"/>
    <property type="match status" value="1"/>
</dbReference>
<dbReference type="HOGENOM" id="CLU_021203_3_3_3"/>
<evidence type="ECO:0000256" key="1">
    <source>
        <dbReference type="SAM" id="SignalP"/>
    </source>
</evidence>
<keyword evidence="4" id="KW-1185">Reference proteome</keyword>
<feature type="chain" id="PRO_5004663909" evidence="1">
    <location>
        <begin position="22"/>
        <end position="369"/>
    </location>
</feature>
<dbReference type="RefSeq" id="WP_023176059.1">
    <property type="nucleotide sequence ID" value="NC_022600.1"/>
</dbReference>
<evidence type="ECO:0000313" key="4">
    <source>
        <dbReference type="Proteomes" id="UP000017396"/>
    </source>
</evidence>
<feature type="signal peptide" evidence="1">
    <location>
        <begin position="1"/>
        <end position="21"/>
    </location>
</feature>
<dbReference type="InterPro" id="IPR013486">
    <property type="entry name" value="SpoIID/LytB"/>
</dbReference>
<dbReference type="AlphaFoldDB" id="U5QNU5"/>
<evidence type="ECO:0000259" key="2">
    <source>
        <dbReference type="Pfam" id="PF08486"/>
    </source>
</evidence>
<keyword evidence="1" id="KW-0732">Signal</keyword>
<sequence length="369" mass="39891">MFKRLLLAVGLGLLLAAPVRAVDLRVAVVQDVGALTVGSSSDAAVIDESGQTIGHLPAMQPLTVTASGNQVRAVNVQAGRLRIVPDKPDGLVFIGSRWFRGAAEVYASANRATGLNLVDLEAYLYGVVGAEMIASWPEEALKAQAIAARTFALYNWTRRQNEAFDLGDTVMWQVYKGAEDETDSVRRAVDATAAQVLTFKGSLINAMYHNNAGGRTEDFRAASGSEEAPYLSSVEDYDQNSPYWKWQQVIPVATLRRSLGLIAIGDLLQVKIAERSLSGRALSVLFVGKSGSQLVKGTDVRFKLGLRSNFFEINPSGAPLNALTFDGHGFGHGIGMSQWGARALAALGWNCSRILKHYYQGVEVQKEVF</sequence>
<dbReference type="Pfam" id="PF08486">
    <property type="entry name" value="SpoIID"/>
    <property type="match status" value="1"/>
</dbReference>
<organism evidence="3 4">
    <name type="scientific">Gloeobacter kilaueensis (strain ATCC BAA-2537 / CCAP 1431/1 / ULC 316 / JS1)</name>
    <dbReference type="NCBI Taxonomy" id="1183438"/>
    <lineage>
        <taxon>Bacteria</taxon>
        <taxon>Bacillati</taxon>
        <taxon>Cyanobacteriota</taxon>
        <taxon>Cyanophyceae</taxon>
        <taxon>Gloeobacterales</taxon>
        <taxon>Gloeobacteraceae</taxon>
        <taxon>Gloeobacter</taxon>
    </lineage>
</organism>
<reference evidence="3 4" key="1">
    <citation type="journal article" date="2013" name="PLoS ONE">
        <title>Cultivation and Complete Genome Sequencing of Gloeobacter kilaueensis sp. nov., from a Lava Cave in Kilauea Caldera, Hawai'i.</title>
        <authorList>
            <person name="Saw J.H."/>
            <person name="Schatz M."/>
            <person name="Brown M.V."/>
            <person name="Kunkel D.D."/>
            <person name="Foster J.S."/>
            <person name="Shick H."/>
            <person name="Christensen S."/>
            <person name="Hou S."/>
            <person name="Wan X."/>
            <person name="Donachie S.P."/>
        </authorList>
    </citation>
    <scope>NUCLEOTIDE SEQUENCE [LARGE SCALE GENOMIC DNA]</scope>
    <source>
        <strain evidence="4">JS</strain>
    </source>
</reference>
<dbReference type="Proteomes" id="UP000017396">
    <property type="component" value="Chromosome"/>
</dbReference>
<accession>U5QNU5</accession>
<dbReference type="InterPro" id="IPR051922">
    <property type="entry name" value="Bact_Sporulation_Assoc"/>
</dbReference>
<dbReference type="InterPro" id="IPR013693">
    <property type="entry name" value="SpoIID/LytB_N"/>
</dbReference>
<dbReference type="PANTHER" id="PTHR30032:SF4">
    <property type="entry name" value="AMIDASE ENHANCER"/>
    <property type="match status" value="1"/>
</dbReference>
<dbReference type="KEGG" id="glj:GKIL_4426"/>
<dbReference type="EMBL" id="CP003587">
    <property type="protein sequence ID" value="AGY60672.1"/>
    <property type="molecule type" value="Genomic_DNA"/>
</dbReference>
<proteinExistence type="predicted"/>
<dbReference type="STRING" id="1183438.GKIL_4426"/>
<dbReference type="eggNOG" id="COG2385">
    <property type="taxonomic scope" value="Bacteria"/>
</dbReference>
<dbReference type="PANTHER" id="PTHR30032">
    <property type="entry name" value="N-ACETYLMURAMOYL-L-ALANINE AMIDASE-RELATED"/>
    <property type="match status" value="1"/>
</dbReference>
<protein>
    <submittedName>
        <fullName evidence="3">SpoIID/LytB domain protein</fullName>
    </submittedName>
</protein>
<dbReference type="GO" id="GO:0030435">
    <property type="term" value="P:sporulation resulting in formation of a cellular spore"/>
    <property type="evidence" value="ECO:0007669"/>
    <property type="project" value="InterPro"/>
</dbReference>
<dbReference type="OrthoDB" id="501259at2"/>
<gene>
    <name evidence="3" type="primary">spoIID</name>
    <name evidence="3" type="ORF">GKIL_4426</name>
</gene>
<feature type="domain" description="Sporulation stage II protein D amidase enhancer LytB N-terminal" evidence="2">
    <location>
        <begin position="111"/>
        <end position="199"/>
    </location>
</feature>
<name>U5QNU5_GLOK1</name>
<dbReference type="GO" id="GO:0030288">
    <property type="term" value="C:outer membrane-bounded periplasmic space"/>
    <property type="evidence" value="ECO:0007669"/>
    <property type="project" value="TreeGrafter"/>
</dbReference>